<evidence type="ECO:0000256" key="4">
    <source>
        <dbReference type="ARBA" id="ARBA00022833"/>
    </source>
</evidence>
<name>A0A7S1TJD8_9RHOD</name>
<feature type="compositionally biased region" description="Polar residues" evidence="6">
    <location>
        <begin position="329"/>
        <end position="356"/>
    </location>
</feature>
<accession>A0A7S1TJD8</accession>
<dbReference type="PROSITE" id="PS50115">
    <property type="entry name" value="ARFGAP"/>
    <property type="match status" value="1"/>
</dbReference>
<dbReference type="EMBL" id="HBGH01018113">
    <property type="protein sequence ID" value="CAD9237981.1"/>
    <property type="molecule type" value="Transcribed_RNA"/>
</dbReference>
<evidence type="ECO:0000256" key="5">
    <source>
        <dbReference type="PROSITE-ProRule" id="PRU00288"/>
    </source>
</evidence>
<keyword evidence="2" id="KW-0479">Metal-binding</keyword>
<feature type="region of interest" description="Disordered" evidence="6">
    <location>
        <begin position="117"/>
        <end position="158"/>
    </location>
</feature>
<keyword evidence="3 5" id="KW-0863">Zinc-finger</keyword>
<feature type="domain" description="Arf-GAP" evidence="7">
    <location>
        <begin position="7"/>
        <end position="86"/>
    </location>
</feature>
<dbReference type="PANTHER" id="PTHR46395:SF1">
    <property type="entry name" value="ADP-RIBOSYLATION FACTOR GTPASE-ACTIVATING PROTEIN 1"/>
    <property type="match status" value="1"/>
</dbReference>
<dbReference type="InterPro" id="IPR037278">
    <property type="entry name" value="ARFGAP/RecO"/>
</dbReference>
<dbReference type="InterPro" id="IPR038508">
    <property type="entry name" value="ArfGAP_dom_sf"/>
</dbReference>
<dbReference type="GO" id="GO:0032012">
    <property type="term" value="P:regulation of ARF protein signal transduction"/>
    <property type="evidence" value="ECO:0007669"/>
    <property type="project" value="TreeGrafter"/>
</dbReference>
<feature type="compositionally biased region" description="Low complexity" evidence="6">
    <location>
        <begin position="207"/>
        <end position="218"/>
    </location>
</feature>
<protein>
    <recommendedName>
        <fullName evidence="7">Arf-GAP domain-containing protein</fullName>
    </recommendedName>
</protein>
<feature type="compositionally biased region" description="Polar residues" evidence="6">
    <location>
        <begin position="298"/>
        <end position="307"/>
    </location>
</feature>
<dbReference type="PANTHER" id="PTHR46395">
    <property type="entry name" value="ADP-RIBOSYLATION FACTOR GTPASE-ACTIVATING PROTEIN 1"/>
    <property type="match status" value="1"/>
</dbReference>
<dbReference type="AlphaFoldDB" id="A0A7S1TJD8"/>
<feature type="compositionally biased region" description="Polar residues" evidence="6">
    <location>
        <begin position="380"/>
        <end position="391"/>
    </location>
</feature>
<evidence type="ECO:0000256" key="3">
    <source>
        <dbReference type="ARBA" id="ARBA00022771"/>
    </source>
</evidence>
<dbReference type="GO" id="GO:0005096">
    <property type="term" value="F:GTPase activator activity"/>
    <property type="evidence" value="ECO:0007669"/>
    <property type="project" value="UniProtKB-KW"/>
</dbReference>
<evidence type="ECO:0000313" key="8">
    <source>
        <dbReference type="EMBL" id="CAD9237981.1"/>
    </source>
</evidence>
<sequence>MDEASIKGTLRDLQGRQENRKCVDCGAANPQWATVSFGTFICLECSGRHRALGTHISFVRSVGMDKWKEWEVQRMLHGGNDKFSAYAKQTGIHGRPIQDKYNTKESAVYSAKLKSEATGEPYVAPSDPTTRAVPNSMPKSEWDDWSTGTSQPASSAQGSFSTGFNGYANNTGGKANSGYSSGGISSDMWHQQAGGTSKPVMQGMGYSGSTGRKSSSTSDFGVDQLTAQISRGLTSIHQSEAAAQAAKAASDAAISLKSWFGSVSSSVAQLASGVTTTEAPSHTDMRSALLKNLDRTDNTGQSGMSSDQWRREHAPPSMSSDQYRAMQLEQHQQGSAAMTSLSSDQYRAMQSHNMPTPANAPRPSGGYQQQASDAAWTGFGPTTPSNGSSSDVWGWPDS</sequence>
<keyword evidence="1" id="KW-0343">GTPase activation</keyword>
<dbReference type="SMART" id="SM00105">
    <property type="entry name" value="ArfGap"/>
    <property type="match status" value="1"/>
</dbReference>
<dbReference type="GO" id="GO:0008270">
    <property type="term" value="F:zinc ion binding"/>
    <property type="evidence" value="ECO:0007669"/>
    <property type="project" value="UniProtKB-KW"/>
</dbReference>
<feature type="compositionally biased region" description="Polar residues" evidence="6">
    <location>
        <begin position="146"/>
        <end position="158"/>
    </location>
</feature>
<dbReference type="GO" id="GO:0030100">
    <property type="term" value="P:regulation of endocytosis"/>
    <property type="evidence" value="ECO:0007669"/>
    <property type="project" value="TreeGrafter"/>
</dbReference>
<evidence type="ECO:0000259" key="7">
    <source>
        <dbReference type="PROSITE" id="PS50115"/>
    </source>
</evidence>
<dbReference type="PRINTS" id="PR00405">
    <property type="entry name" value="REVINTRACTNG"/>
</dbReference>
<feature type="region of interest" description="Disordered" evidence="6">
    <location>
        <begin position="291"/>
        <end position="398"/>
    </location>
</feature>
<organism evidence="8">
    <name type="scientific">Compsopogon caeruleus</name>
    <dbReference type="NCBI Taxonomy" id="31354"/>
    <lineage>
        <taxon>Eukaryota</taxon>
        <taxon>Rhodophyta</taxon>
        <taxon>Compsopogonophyceae</taxon>
        <taxon>Compsopogonales</taxon>
        <taxon>Compsopogonaceae</taxon>
        <taxon>Compsopogon</taxon>
    </lineage>
</organism>
<feature type="region of interest" description="Disordered" evidence="6">
    <location>
        <begin position="186"/>
        <end position="219"/>
    </location>
</feature>
<evidence type="ECO:0000256" key="6">
    <source>
        <dbReference type="SAM" id="MobiDB-lite"/>
    </source>
</evidence>
<proteinExistence type="predicted"/>
<dbReference type="InterPro" id="IPR001164">
    <property type="entry name" value="ArfGAP_dom"/>
</dbReference>
<dbReference type="SUPFAM" id="SSF57863">
    <property type="entry name" value="ArfGap/RecO-like zinc finger"/>
    <property type="match status" value="1"/>
</dbReference>
<keyword evidence="4" id="KW-0862">Zinc</keyword>
<dbReference type="Pfam" id="PF01412">
    <property type="entry name" value="ArfGap"/>
    <property type="match status" value="1"/>
</dbReference>
<reference evidence="8" key="1">
    <citation type="submission" date="2021-01" db="EMBL/GenBank/DDBJ databases">
        <authorList>
            <person name="Corre E."/>
            <person name="Pelletier E."/>
            <person name="Niang G."/>
            <person name="Scheremetjew M."/>
            <person name="Finn R."/>
            <person name="Kale V."/>
            <person name="Holt S."/>
            <person name="Cochrane G."/>
            <person name="Meng A."/>
            <person name="Brown T."/>
            <person name="Cohen L."/>
        </authorList>
    </citation>
    <scope>NUCLEOTIDE SEQUENCE</scope>
    <source>
        <strain evidence="8">SAG 36.94</strain>
    </source>
</reference>
<evidence type="ECO:0000256" key="2">
    <source>
        <dbReference type="ARBA" id="ARBA00022723"/>
    </source>
</evidence>
<gene>
    <name evidence="8" type="ORF">CCAE0312_LOCUS10082</name>
</gene>
<evidence type="ECO:0000256" key="1">
    <source>
        <dbReference type="ARBA" id="ARBA00022468"/>
    </source>
</evidence>
<dbReference type="GO" id="GO:0000139">
    <property type="term" value="C:Golgi membrane"/>
    <property type="evidence" value="ECO:0007669"/>
    <property type="project" value="TreeGrafter"/>
</dbReference>
<dbReference type="CDD" id="cd08830">
    <property type="entry name" value="ArfGap_ArfGap1"/>
    <property type="match status" value="1"/>
</dbReference>
<dbReference type="Gene3D" id="1.10.220.150">
    <property type="entry name" value="Arf GTPase activating protein"/>
    <property type="match status" value="1"/>
</dbReference>